<dbReference type="OrthoDB" id="7065472at2"/>
<evidence type="ECO:0000313" key="1">
    <source>
        <dbReference type="EMBL" id="PSU03222.1"/>
    </source>
</evidence>
<comment type="caution">
    <text evidence="1">The sequence shown here is derived from an EMBL/GenBank/DDBJ whole genome shotgun (WGS) entry which is preliminary data.</text>
</comment>
<dbReference type="AlphaFoldDB" id="A0A2T3HWC3"/>
<organism evidence="1 2">
    <name type="scientific">Photobacterium aquimaris</name>
    <dbReference type="NCBI Taxonomy" id="512643"/>
    <lineage>
        <taxon>Bacteria</taxon>
        <taxon>Pseudomonadati</taxon>
        <taxon>Pseudomonadota</taxon>
        <taxon>Gammaproteobacteria</taxon>
        <taxon>Vibrionales</taxon>
        <taxon>Vibrionaceae</taxon>
        <taxon>Photobacterium</taxon>
    </lineage>
</organism>
<evidence type="ECO:0008006" key="3">
    <source>
        <dbReference type="Google" id="ProtNLM"/>
    </source>
</evidence>
<proteinExistence type="predicted"/>
<accession>A0A2T3HWC3</accession>
<gene>
    <name evidence="1" type="ORF">C0W81_12480</name>
</gene>
<sequence>MPQKKTPKRLAQYINAAIVRSPKLQTEISKEAGYSTSNNLTMIKQGKSRVALNKIESLANALNLCPVTLMNLALEEYEPAIFEFIQKKSTLLSANEQAIIAIYRMYAGTKEPTLSESTTDRLKQLFLELDASLPKRESVE</sequence>
<name>A0A2T3HWC3_9GAMM</name>
<protein>
    <recommendedName>
        <fullName evidence="3">XRE family transcriptional regulator</fullName>
    </recommendedName>
</protein>
<evidence type="ECO:0000313" key="2">
    <source>
        <dbReference type="Proteomes" id="UP000241858"/>
    </source>
</evidence>
<dbReference type="EMBL" id="PYLY01000025">
    <property type="protein sequence ID" value="PSU03222.1"/>
    <property type="molecule type" value="Genomic_DNA"/>
</dbReference>
<dbReference type="RefSeq" id="WP_060996924.1">
    <property type="nucleotide sequence ID" value="NZ_LNQZ01000002.1"/>
</dbReference>
<reference evidence="1 2" key="1">
    <citation type="submission" date="2018-03" db="EMBL/GenBank/DDBJ databases">
        <title>Whole genome sequencing of Histamine producing bacteria.</title>
        <authorList>
            <person name="Butler K."/>
        </authorList>
    </citation>
    <scope>NUCLEOTIDE SEQUENCE [LARGE SCALE GENOMIC DNA]</scope>
    <source>
        <strain evidence="1 2">DSM 23343</strain>
    </source>
</reference>
<dbReference type="Proteomes" id="UP000241858">
    <property type="component" value="Unassembled WGS sequence"/>
</dbReference>